<sequence>MSEIAELEGRIRELENTIKGERESLKKAVKITDENNTLRVRIRDYESKLESAKNKIARLETQLKVKEEDILTSARLVKNLTEQRDLFKAQLEGL</sequence>
<dbReference type="OrthoDB" id="443430at2759"/>
<dbReference type="EMBL" id="GG686425">
    <property type="protein sequence ID" value="EEQ98617.1"/>
    <property type="molecule type" value="Genomic_DNA"/>
</dbReference>
<dbReference type="Proteomes" id="UP000007800">
    <property type="component" value="Unassembled WGS sequence"/>
</dbReference>
<gene>
    <name evidence="2" type="ORF">Pmar_PMAR017577</name>
</gene>
<evidence type="ECO:0000313" key="2">
    <source>
        <dbReference type="EMBL" id="EEQ98617.1"/>
    </source>
</evidence>
<accession>C5LXC5</accession>
<organism evidence="3">
    <name type="scientific">Perkinsus marinus (strain ATCC 50983 / TXsc)</name>
    <dbReference type="NCBI Taxonomy" id="423536"/>
    <lineage>
        <taxon>Eukaryota</taxon>
        <taxon>Sar</taxon>
        <taxon>Alveolata</taxon>
        <taxon>Perkinsozoa</taxon>
        <taxon>Perkinsea</taxon>
        <taxon>Perkinsida</taxon>
        <taxon>Perkinsidae</taxon>
        <taxon>Perkinsus</taxon>
    </lineage>
</organism>
<keyword evidence="1" id="KW-0175">Coiled coil</keyword>
<dbReference type="AlphaFoldDB" id="C5LXC5"/>
<proteinExistence type="predicted"/>
<feature type="coiled-coil region" evidence="1">
    <location>
        <begin position="4"/>
        <end position="69"/>
    </location>
</feature>
<dbReference type="InParanoid" id="C5LXC5"/>
<feature type="non-terminal residue" evidence="2">
    <location>
        <position position="94"/>
    </location>
</feature>
<protein>
    <submittedName>
        <fullName evidence="2">Uncharacterized protein</fullName>
    </submittedName>
</protein>
<dbReference type="GeneID" id="9062326"/>
<evidence type="ECO:0000256" key="1">
    <source>
        <dbReference type="SAM" id="Coils"/>
    </source>
</evidence>
<name>C5LXC5_PERM5</name>
<evidence type="ECO:0000313" key="3">
    <source>
        <dbReference type="Proteomes" id="UP000007800"/>
    </source>
</evidence>
<keyword evidence="3" id="KW-1185">Reference proteome</keyword>
<dbReference type="Gene3D" id="1.10.287.1490">
    <property type="match status" value="1"/>
</dbReference>
<dbReference type="RefSeq" id="XP_002765900.1">
    <property type="nucleotide sequence ID" value="XM_002765854.1"/>
</dbReference>
<reference evidence="2 3" key="1">
    <citation type="submission" date="2008-07" db="EMBL/GenBank/DDBJ databases">
        <authorList>
            <person name="El-Sayed N."/>
            <person name="Caler E."/>
            <person name="Inman J."/>
            <person name="Amedeo P."/>
            <person name="Hass B."/>
            <person name="Wortman J."/>
        </authorList>
    </citation>
    <scope>NUCLEOTIDE SEQUENCE [LARGE SCALE GENOMIC DNA]</scope>
    <source>
        <strain evidence="3">ATCC 50983 / TXsc</strain>
    </source>
</reference>